<feature type="region of interest" description="Disordered" evidence="1">
    <location>
        <begin position="162"/>
        <end position="185"/>
    </location>
</feature>
<protein>
    <submittedName>
        <fullName evidence="2">Uncharacterized protein</fullName>
    </submittedName>
</protein>
<evidence type="ECO:0000313" key="2">
    <source>
        <dbReference type="EMBL" id="KAF1983154.1"/>
    </source>
</evidence>
<proteinExistence type="predicted"/>
<dbReference type="EMBL" id="ML977177">
    <property type="protein sequence ID" value="KAF1983154.1"/>
    <property type="molecule type" value="Genomic_DNA"/>
</dbReference>
<reference evidence="2" key="1">
    <citation type="journal article" date="2020" name="Stud. Mycol.">
        <title>101 Dothideomycetes genomes: a test case for predicting lifestyles and emergence of pathogens.</title>
        <authorList>
            <person name="Haridas S."/>
            <person name="Albert R."/>
            <person name="Binder M."/>
            <person name="Bloem J."/>
            <person name="Labutti K."/>
            <person name="Salamov A."/>
            <person name="Andreopoulos B."/>
            <person name="Baker S."/>
            <person name="Barry K."/>
            <person name="Bills G."/>
            <person name="Bluhm B."/>
            <person name="Cannon C."/>
            <person name="Castanera R."/>
            <person name="Culley D."/>
            <person name="Daum C."/>
            <person name="Ezra D."/>
            <person name="Gonzalez J."/>
            <person name="Henrissat B."/>
            <person name="Kuo A."/>
            <person name="Liang C."/>
            <person name="Lipzen A."/>
            <person name="Lutzoni F."/>
            <person name="Magnuson J."/>
            <person name="Mondo S."/>
            <person name="Nolan M."/>
            <person name="Ohm R."/>
            <person name="Pangilinan J."/>
            <person name="Park H.-J."/>
            <person name="Ramirez L."/>
            <person name="Alfaro M."/>
            <person name="Sun H."/>
            <person name="Tritt A."/>
            <person name="Yoshinaga Y."/>
            <person name="Zwiers L.-H."/>
            <person name="Turgeon B."/>
            <person name="Goodwin S."/>
            <person name="Spatafora J."/>
            <person name="Crous P."/>
            <person name="Grigoriev I."/>
        </authorList>
    </citation>
    <scope>NUCLEOTIDE SEQUENCE</scope>
    <source>
        <strain evidence="2">CBS 113979</strain>
    </source>
</reference>
<feature type="compositionally biased region" description="Polar residues" evidence="1">
    <location>
        <begin position="26"/>
        <end position="35"/>
    </location>
</feature>
<organism evidence="2 3">
    <name type="scientific">Aulographum hederae CBS 113979</name>
    <dbReference type="NCBI Taxonomy" id="1176131"/>
    <lineage>
        <taxon>Eukaryota</taxon>
        <taxon>Fungi</taxon>
        <taxon>Dikarya</taxon>
        <taxon>Ascomycota</taxon>
        <taxon>Pezizomycotina</taxon>
        <taxon>Dothideomycetes</taxon>
        <taxon>Pleosporomycetidae</taxon>
        <taxon>Aulographales</taxon>
        <taxon>Aulographaceae</taxon>
    </lineage>
</organism>
<accession>A0A6G1GQR5</accession>
<dbReference type="Proteomes" id="UP000800041">
    <property type="component" value="Unassembled WGS sequence"/>
</dbReference>
<sequence>MSAIMEESGVRTRASSRYSEAPPLYNDTNPFSDSNAHFEETEITPNAPLISGGTRYKVDIINNLKSMNCVLSITSPNSSSSYHTDAQTFFHKCAVPPPFTLYSGAAPSSTTTTSSPDNSKVATFKCTRWEGFILFESEMRYFSAAGHERSLQTIKRKGFTREYKMGNGTDNSSDEPSESSGGPTPAMWKGKKGYWWIAFGLQLFKSSDADLEFVDEAGKRVATWRNKSHFTGTLGELIFDEDFEGGEGKAVEVLGSCLAIMLSERQAYRGWVG</sequence>
<keyword evidence="3" id="KW-1185">Reference proteome</keyword>
<evidence type="ECO:0000313" key="3">
    <source>
        <dbReference type="Proteomes" id="UP000800041"/>
    </source>
</evidence>
<dbReference type="AlphaFoldDB" id="A0A6G1GQR5"/>
<gene>
    <name evidence="2" type="ORF">K402DRAFT_466186</name>
</gene>
<name>A0A6G1GQR5_9PEZI</name>
<evidence type="ECO:0000256" key="1">
    <source>
        <dbReference type="SAM" id="MobiDB-lite"/>
    </source>
</evidence>
<feature type="region of interest" description="Disordered" evidence="1">
    <location>
        <begin position="1"/>
        <end position="35"/>
    </location>
</feature>